<sequence>AYSVQLRWSEPGEPNGLISHYRLFYTKQQLDPTLNSTTITALTVEGSYLSSVPCTML</sequence>
<accession>A0ABV0PZA0</accession>
<dbReference type="CDD" id="cd00063">
    <property type="entry name" value="FN3"/>
    <property type="match status" value="1"/>
</dbReference>
<dbReference type="Proteomes" id="UP001476798">
    <property type="component" value="Unassembled WGS sequence"/>
</dbReference>
<organism evidence="1 2">
    <name type="scientific">Goodea atripinnis</name>
    <dbReference type="NCBI Taxonomy" id="208336"/>
    <lineage>
        <taxon>Eukaryota</taxon>
        <taxon>Metazoa</taxon>
        <taxon>Chordata</taxon>
        <taxon>Craniata</taxon>
        <taxon>Vertebrata</taxon>
        <taxon>Euteleostomi</taxon>
        <taxon>Actinopterygii</taxon>
        <taxon>Neopterygii</taxon>
        <taxon>Teleostei</taxon>
        <taxon>Neoteleostei</taxon>
        <taxon>Acanthomorphata</taxon>
        <taxon>Ovalentaria</taxon>
        <taxon>Atherinomorphae</taxon>
        <taxon>Cyprinodontiformes</taxon>
        <taxon>Goodeidae</taxon>
        <taxon>Goodea</taxon>
    </lineage>
</organism>
<protein>
    <recommendedName>
        <fullName evidence="3">Fibronectin type-III domain-containing protein</fullName>
    </recommendedName>
</protein>
<name>A0ABV0PZA0_9TELE</name>
<keyword evidence="2" id="KW-1185">Reference proteome</keyword>
<evidence type="ECO:0008006" key="3">
    <source>
        <dbReference type="Google" id="ProtNLM"/>
    </source>
</evidence>
<dbReference type="InterPro" id="IPR003961">
    <property type="entry name" value="FN3_dom"/>
</dbReference>
<dbReference type="SUPFAM" id="SSF49265">
    <property type="entry name" value="Fibronectin type III"/>
    <property type="match status" value="1"/>
</dbReference>
<evidence type="ECO:0000313" key="2">
    <source>
        <dbReference type="Proteomes" id="UP001476798"/>
    </source>
</evidence>
<feature type="non-terminal residue" evidence="1">
    <location>
        <position position="1"/>
    </location>
</feature>
<dbReference type="Gene3D" id="2.60.40.10">
    <property type="entry name" value="Immunoglobulins"/>
    <property type="match status" value="1"/>
</dbReference>
<evidence type="ECO:0000313" key="1">
    <source>
        <dbReference type="EMBL" id="MEQ2188855.1"/>
    </source>
</evidence>
<comment type="caution">
    <text evidence="1">The sequence shown here is derived from an EMBL/GenBank/DDBJ whole genome shotgun (WGS) entry which is preliminary data.</text>
</comment>
<dbReference type="EMBL" id="JAHRIO010091652">
    <property type="protein sequence ID" value="MEQ2188855.1"/>
    <property type="molecule type" value="Genomic_DNA"/>
</dbReference>
<proteinExistence type="predicted"/>
<dbReference type="InterPro" id="IPR013783">
    <property type="entry name" value="Ig-like_fold"/>
</dbReference>
<gene>
    <name evidence="1" type="ORF">GOODEAATRI_019228</name>
</gene>
<reference evidence="1 2" key="1">
    <citation type="submission" date="2021-06" db="EMBL/GenBank/DDBJ databases">
        <authorList>
            <person name="Palmer J.M."/>
        </authorList>
    </citation>
    <scope>NUCLEOTIDE SEQUENCE [LARGE SCALE GENOMIC DNA]</scope>
    <source>
        <strain evidence="1 2">GA_2019</strain>
        <tissue evidence="1">Muscle</tissue>
    </source>
</reference>
<dbReference type="InterPro" id="IPR036116">
    <property type="entry name" value="FN3_sf"/>
</dbReference>